<evidence type="ECO:0000256" key="1">
    <source>
        <dbReference type="SAM" id="Phobius"/>
    </source>
</evidence>
<keyword evidence="1" id="KW-1133">Transmembrane helix</keyword>
<organism evidence="3 4">
    <name type="scientific">Pseudomonas fluorescens</name>
    <dbReference type="NCBI Taxonomy" id="294"/>
    <lineage>
        <taxon>Bacteria</taxon>
        <taxon>Pseudomonadati</taxon>
        <taxon>Pseudomonadota</taxon>
        <taxon>Gammaproteobacteria</taxon>
        <taxon>Pseudomonadales</taxon>
        <taxon>Pseudomonadaceae</taxon>
        <taxon>Pseudomonas</taxon>
    </lineage>
</organism>
<feature type="transmembrane region" description="Helical" evidence="1">
    <location>
        <begin position="40"/>
        <end position="60"/>
    </location>
</feature>
<evidence type="ECO:0000313" key="2">
    <source>
        <dbReference type="EMBL" id="MBD8271598.1"/>
    </source>
</evidence>
<evidence type="ECO:0000313" key="4">
    <source>
        <dbReference type="Proteomes" id="UP000297322"/>
    </source>
</evidence>
<dbReference type="InterPro" id="IPR046513">
    <property type="entry name" value="DUF6691"/>
</dbReference>
<sequence>MIKVSSFIAGLLFGVGLLLAGMVNPGKVLAFLDLSGAWDPSLGLVMIGAIAVAIGPFTWARQQSRSLLGRTIQLPTERKLDPRLIGGNLLFGTGWGLAGICPGPAMVILLAGHWQAIVFMLAMLAGMLLFAALEAKPIH</sequence>
<reference evidence="3 4" key="1">
    <citation type="submission" date="2019-03" db="EMBL/GenBank/DDBJ databases">
        <title>Biocontrol and xenobiotic degradation properties of endophytic Pseudomonas fluorescens strain BRZ63.</title>
        <authorList>
            <person name="Chlebek D.A."/>
            <person name="Pinski A."/>
            <person name="Zur J.P."/>
            <person name="Michalska J."/>
            <person name="Hupert-Kocurek K.T."/>
        </authorList>
    </citation>
    <scope>NUCLEOTIDE SEQUENCE [LARGE SCALE GENOMIC DNA]</scope>
    <source>
        <strain evidence="3 4">BRZ63</strain>
    </source>
</reference>
<comment type="caution">
    <text evidence="3">The sequence shown here is derived from an EMBL/GenBank/DDBJ whole genome shotgun (WGS) entry which is preliminary data.</text>
</comment>
<dbReference type="Pfam" id="PF20398">
    <property type="entry name" value="DUF6691"/>
    <property type="match status" value="1"/>
</dbReference>
<dbReference type="Proteomes" id="UP000297322">
    <property type="component" value="Unassembled WGS sequence"/>
</dbReference>
<gene>
    <name evidence="3" type="ORF">E4T65_06345</name>
    <name evidence="2" type="ORF">IFU03_17750</name>
</gene>
<dbReference type="RefSeq" id="WP_029290958.1">
    <property type="nucleotide sequence ID" value="NZ_JACYNJ010000012.1"/>
</dbReference>
<keyword evidence="1" id="KW-0472">Membrane</keyword>
<evidence type="ECO:0000313" key="3">
    <source>
        <dbReference type="EMBL" id="TFW44124.1"/>
    </source>
</evidence>
<dbReference type="Proteomes" id="UP000610293">
    <property type="component" value="Unassembled WGS sequence"/>
</dbReference>
<dbReference type="EMBL" id="SPVI01000003">
    <property type="protein sequence ID" value="TFW44124.1"/>
    <property type="molecule type" value="Genomic_DNA"/>
</dbReference>
<dbReference type="AlphaFoldDB" id="A0A4Y9TIN5"/>
<protein>
    <submittedName>
        <fullName evidence="3">YeeE/YedE family protein</fullName>
    </submittedName>
</protein>
<feature type="transmembrane region" description="Helical" evidence="1">
    <location>
        <begin position="116"/>
        <end position="133"/>
    </location>
</feature>
<proteinExistence type="predicted"/>
<reference evidence="2" key="2">
    <citation type="journal article" date="2020" name="FEMS Microbiol. Ecol.">
        <title>Temporal dynamics of bacterial communities during seed development and maturation.</title>
        <authorList>
            <person name="Chesneau G."/>
            <person name="Torres-Cortes G."/>
            <person name="Briand M."/>
            <person name="Darrasse A."/>
            <person name="Preveaux A."/>
            <person name="Marais C."/>
            <person name="Jacques M.A."/>
            <person name="Shade A."/>
            <person name="Barret M."/>
        </authorList>
    </citation>
    <scope>NUCLEOTIDE SEQUENCE</scope>
    <source>
        <strain evidence="2">CFBP13533</strain>
    </source>
</reference>
<feature type="transmembrane region" description="Helical" evidence="1">
    <location>
        <begin position="88"/>
        <end position="110"/>
    </location>
</feature>
<keyword evidence="1" id="KW-0812">Transmembrane</keyword>
<name>A0A4Y9TIN5_PSEFL</name>
<accession>A0A4Y9TIN5</accession>
<dbReference type="EMBL" id="JACYNJ010000012">
    <property type="protein sequence ID" value="MBD8271598.1"/>
    <property type="molecule type" value="Genomic_DNA"/>
</dbReference>